<dbReference type="PANTHER" id="PTHR34580">
    <property type="match status" value="1"/>
</dbReference>
<proteinExistence type="predicted"/>
<reference evidence="4" key="1">
    <citation type="submission" date="2016-10" db="EMBL/GenBank/DDBJ databases">
        <authorList>
            <person name="Varghese N."/>
            <person name="Submissions S."/>
        </authorList>
    </citation>
    <scope>NUCLEOTIDE SEQUENCE [LARGE SCALE GENOMIC DNA]</scope>
    <source>
        <strain evidence="4">DSM 23422</strain>
    </source>
</reference>
<feature type="domain" description="WYL" evidence="2">
    <location>
        <begin position="136"/>
        <end position="202"/>
    </location>
</feature>
<gene>
    <name evidence="3" type="ORF">SAMN04488040_1823</name>
</gene>
<dbReference type="PANTHER" id="PTHR34580:SF3">
    <property type="entry name" value="PROTEIN PAFB"/>
    <property type="match status" value="1"/>
</dbReference>
<dbReference type="Gene3D" id="1.10.10.10">
    <property type="entry name" value="Winged helix-like DNA-binding domain superfamily/Winged helix DNA-binding domain"/>
    <property type="match status" value="1"/>
</dbReference>
<dbReference type="InterPro" id="IPR036390">
    <property type="entry name" value="WH_DNA-bd_sf"/>
</dbReference>
<protein>
    <submittedName>
        <fullName evidence="3">WYL domain-containing protein</fullName>
    </submittedName>
</protein>
<sequence>MNRSDRLFALLTTLSDYALHRAEDLAEAQGVSLRTLYRDIGRLQSSGVPVNGTRGAGYRLTRATTLPPLTLTDPEIEALQLALAIVLETTDPALKSAATSLTAKIDASLPLEATPPTSDWQQIEHPFANAARGMGHLPILRAAIRARQKLKIVYNSPGATLRSLILHPASLQHHARSWILKGWDESQNIDVALRLDLIEHAEPLPELFTPQGQIPNGIKSSPKA</sequence>
<dbReference type="Proteomes" id="UP000199239">
    <property type="component" value="Unassembled WGS sequence"/>
</dbReference>
<dbReference type="PROSITE" id="PS52050">
    <property type="entry name" value="WYL"/>
    <property type="match status" value="1"/>
</dbReference>
<dbReference type="InterPro" id="IPR026881">
    <property type="entry name" value="WYL_dom"/>
</dbReference>
<evidence type="ECO:0000313" key="4">
    <source>
        <dbReference type="Proteomes" id="UP000199239"/>
    </source>
</evidence>
<dbReference type="SUPFAM" id="SSF46785">
    <property type="entry name" value="Winged helix' DNA-binding domain"/>
    <property type="match status" value="1"/>
</dbReference>
<evidence type="ECO:0000259" key="1">
    <source>
        <dbReference type="Pfam" id="PF08279"/>
    </source>
</evidence>
<dbReference type="RefSeq" id="WP_093915986.1">
    <property type="nucleotide sequence ID" value="NZ_FPAJ01000002.1"/>
</dbReference>
<keyword evidence="4" id="KW-1185">Reference proteome</keyword>
<organism evidence="3 4">
    <name type="scientific">Sulfitobacter marinus</name>
    <dbReference type="NCBI Taxonomy" id="394264"/>
    <lineage>
        <taxon>Bacteria</taxon>
        <taxon>Pseudomonadati</taxon>
        <taxon>Pseudomonadota</taxon>
        <taxon>Alphaproteobacteria</taxon>
        <taxon>Rhodobacterales</taxon>
        <taxon>Roseobacteraceae</taxon>
        <taxon>Sulfitobacter</taxon>
    </lineage>
</organism>
<dbReference type="OrthoDB" id="9807255at2"/>
<dbReference type="InterPro" id="IPR013196">
    <property type="entry name" value="HTH_11"/>
</dbReference>
<evidence type="ECO:0000313" key="3">
    <source>
        <dbReference type="EMBL" id="SFS74145.1"/>
    </source>
</evidence>
<dbReference type="InterPro" id="IPR036388">
    <property type="entry name" value="WH-like_DNA-bd_sf"/>
</dbReference>
<accession>A0A1I6SAZ5</accession>
<dbReference type="Pfam" id="PF08279">
    <property type="entry name" value="HTH_11"/>
    <property type="match status" value="1"/>
</dbReference>
<dbReference type="InterPro" id="IPR051534">
    <property type="entry name" value="CBASS_pafABC_assoc_protein"/>
</dbReference>
<feature type="domain" description="Helix-turn-helix type 11" evidence="1">
    <location>
        <begin position="6"/>
        <end position="59"/>
    </location>
</feature>
<name>A0A1I6SAZ5_9RHOB</name>
<dbReference type="Pfam" id="PF13280">
    <property type="entry name" value="WYL"/>
    <property type="match status" value="1"/>
</dbReference>
<evidence type="ECO:0000259" key="2">
    <source>
        <dbReference type="Pfam" id="PF13280"/>
    </source>
</evidence>
<dbReference type="EMBL" id="FPAJ01000002">
    <property type="protein sequence ID" value="SFS74145.1"/>
    <property type="molecule type" value="Genomic_DNA"/>
</dbReference>
<dbReference type="STRING" id="394264.SAMN04488040_1823"/>
<dbReference type="AlphaFoldDB" id="A0A1I6SAZ5"/>